<evidence type="ECO:0000256" key="1">
    <source>
        <dbReference type="SAM" id="MobiDB-lite"/>
    </source>
</evidence>
<dbReference type="InParanoid" id="K3YJX3"/>
<dbReference type="EnsemblPlants" id="KQL00571">
    <property type="protein sequence ID" value="KQL00571"/>
    <property type="gene ID" value="SETIT_014542mg"/>
</dbReference>
<evidence type="ECO:0000313" key="2">
    <source>
        <dbReference type="EnsemblPlants" id="KQL00571"/>
    </source>
</evidence>
<keyword evidence="3" id="KW-1185">Reference proteome</keyword>
<name>K3YJX3_SETIT</name>
<dbReference type="Proteomes" id="UP000004995">
    <property type="component" value="Unassembled WGS sequence"/>
</dbReference>
<accession>K3YJX3</accession>
<feature type="region of interest" description="Disordered" evidence="1">
    <location>
        <begin position="65"/>
        <end position="170"/>
    </location>
</feature>
<dbReference type="HOGENOM" id="CLU_1573344_0_0_1"/>
<dbReference type="Gramene" id="KQL00571">
    <property type="protein sequence ID" value="KQL00571"/>
    <property type="gene ID" value="SETIT_014542mg"/>
</dbReference>
<dbReference type="EMBL" id="AGNK02003528">
    <property type="status" value="NOT_ANNOTATED_CDS"/>
    <property type="molecule type" value="Genomic_DNA"/>
</dbReference>
<sequence length="170" mass="18621">MARGRKDTWTIVAQLYYLSPHGMRMIQHQQAHSSSSSDCDSSIGGRYEHQCIWERPRIPTLIRERPRRSRANMPKQSTWPASPEIAVTAQEAITSPTTARLRRMNSARARASANTAGTTGARMPTATMLTPARTPAKQSSKPNPSAPELNPALTENSKMARPANIAVSSA</sequence>
<organism evidence="2 3">
    <name type="scientific">Setaria italica</name>
    <name type="common">Foxtail millet</name>
    <name type="synonym">Panicum italicum</name>
    <dbReference type="NCBI Taxonomy" id="4555"/>
    <lineage>
        <taxon>Eukaryota</taxon>
        <taxon>Viridiplantae</taxon>
        <taxon>Streptophyta</taxon>
        <taxon>Embryophyta</taxon>
        <taxon>Tracheophyta</taxon>
        <taxon>Spermatophyta</taxon>
        <taxon>Magnoliopsida</taxon>
        <taxon>Liliopsida</taxon>
        <taxon>Poales</taxon>
        <taxon>Poaceae</taxon>
        <taxon>PACMAD clade</taxon>
        <taxon>Panicoideae</taxon>
        <taxon>Panicodae</taxon>
        <taxon>Paniceae</taxon>
        <taxon>Cenchrinae</taxon>
        <taxon>Setaria</taxon>
    </lineage>
</organism>
<feature type="compositionally biased region" description="Low complexity" evidence="1">
    <location>
        <begin position="106"/>
        <end position="122"/>
    </location>
</feature>
<proteinExistence type="predicted"/>
<evidence type="ECO:0000313" key="3">
    <source>
        <dbReference type="Proteomes" id="UP000004995"/>
    </source>
</evidence>
<dbReference type="AlphaFoldDB" id="K3YJX3"/>
<reference evidence="2" key="2">
    <citation type="submission" date="2018-08" db="UniProtKB">
        <authorList>
            <consortium name="EnsemblPlants"/>
        </authorList>
    </citation>
    <scope>IDENTIFICATION</scope>
    <source>
        <strain evidence="2">Yugu1</strain>
    </source>
</reference>
<protein>
    <submittedName>
        <fullName evidence="2">Uncharacterized protein</fullName>
    </submittedName>
</protein>
<reference evidence="3" key="1">
    <citation type="journal article" date="2012" name="Nat. Biotechnol.">
        <title>Reference genome sequence of the model plant Setaria.</title>
        <authorList>
            <person name="Bennetzen J.L."/>
            <person name="Schmutz J."/>
            <person name="Wang H."/>
            <person name="Percifield R."/>
            <person name="Hawkins J."/>
            <person name="Pontaroli A.C."/>
            <person name="Estep M."/>
            <person name="Feng L."/>
            <person name="Vaughn J.N."/>
            <person name="Grimwood J."/>
            <person name="Jenkins J."/>
            <person name="Barry K."/>
            <person name="Lindquist E."/>
            <person name="Hellsten U."/>
            <person name="Deshpande S."/>
            <person name="Wang X."/>
            <person name="Wu X."/>
            <person name="Mitros T."/>
            <person name="Triplett J."/>
            <person name="Yang X."/>
            <person name="Ye C.Y."/>
            <person name="Mauro-Herrera M."/>
            <person name="Wang L."/>
            <person name="Li P."/>
            <person name="Sharma M."/>
            <person name="Sharma R."/>
            <person name="Ronald P.C."/>
            <person name="Panaud O."/>
            <person name="Kellogg E.A."/>
            <person name="Brutnell T.P."/>
            <person name="Doust A.N."/>
            <person name="Tuskan G.A."/>
            <person name="Rokhsar D."/>
            <person name="Devos K.M."/>
        </authorList>
    </citation>
    <scope>NUCLEOTIDE SEQUENCE [LARGE SCALE GENOMIC DNA]</scope>
    <source>
        <strain evidence="3">cv. Yugu1</strain>
    </source>
</reference>